<sequence>MQNLFCGCKIGDIKEVNMAILECKNIKKIYKTKDITTEALKGVNFSVEKGEFISIMGESGAGKTTLLNIIATLDKATSGVLSLNGKDIATLKSNEIARFRRKELGFVFQDFNLLDQFCNKDNIYLPLVLSEEKVSLMDERLDEIKDRLGIGDLLDKYPYEVSGGQKQRIAIARAVITKPALLLADEPTGALDSTSSEMILNLFRQVNEHGQTVLMVTHSLRAASYAKRVLFIKDGVVFHEIYRGENESQGDFMERINQSEFMLGRGEKV</sequence>
<evidence type="ECO:0000256" key="4">
    <source>
        <dbReference type="ARBA" id="ARBA00022840"/>
    </source>
</evidence>
<dbReference type="PATRIC" id="fig|467210.3.peg.1615"/>
<dbReference type="GO" id="GO:0098796">
    <property type="term" value="C:membrane protein complex"/>
    <property type="evidence" value="ECO:0007669"/>
    <property type="project" value="UniProtKB-ARBA"/>
</dbReference>
<dbReference type="Gene3D" id="3.40.50.300">
    <property type="entry name" value="P-loop containing nucleotide triphosphate hydrolases"/>
    <property type="match status" value="1"/>
</dbReference>
<dbReference type="PANTHER" id="PTHR42798">
    <property type="entry name" value="LIPOPROTEIN-RELEASING SYSTEM ATP-BINDING PROTEIN LOLD"/>
    <property type="match status" value="1"/>
</dbReference>
<dbReference type="SUPFAM" id="SSF52540">
    <property type="entry name" value="P-loop containing nucleoside triphosphate hydrolases"/>
    <property type="match status" value="1"/>
</dbReference>
<evidence type="ECO:0000256" key="2">
    <source>
        <dbReference type="ARBA" id="ARBA00022448"/>
    </source>
</evidence>
<dbReference type="InterPro" id="IPR003593">
    <property type="entry name" value="AAA+_ATPase"/>
</dbReference>
<keyword evidence="3" id="KW-0547">Nucleotide-binding</keyword>
<proteinExistence type="inferred from homology"/>
<dbReference type="GO" id="GO:0016887">
    <property type="term" value="F:ATP hydrolysis activity"/>
    <property type="evidence" value="ECO:0007669"/>
    <property type="project" value="InterPro"/>
</dbReference>
<evidence type="ECO:0000256" key="3">
    <source>
        <dbReference type="ARBA" id="ARBA00022741"/>
    </source>
</evidence>
<dbReference type="PROSITE" id="PS50893">
    <property type="entry name" value="ABC_TRANSPORTER_2"/>
    <property type="match status" value="1"/>
</dbReference>
<dbReference type="PROSITE" id="PS00211">
    <property type="entry name" value="ABC_TRANSPORTER_1"/>
    <property type="match status" value="1"/>
</dbReference>
<dbReference type="STRING" id="467210.HMPREF1866_01629"/>
<dbReference type="CDD" id="cd03255">
    <property type="entry name" value="ABC_MJ0796_LolCDE_FtsE"/>
    <property type="match status" value="1"/>
</dbReference>
<comment type="caution">
    <text evidence="6">The sequence shown here is derived from an EMBL/GenBank/DDBJ whole genome shotgun (WGS) entry which is preliminary data.</text>
</comment>
<comment type="similarity">
    <text evidence="1">Belongs to the ABC transporter superfamily.</text>
</comment>
<reference evidence="7" key="1">
    <citation type="submission" date="2016-01" db="EMBL/GenBank/DDBJ databases">
        <authorList>
            <person name="Mitreva M."/>
            <person name="Pepin K.H."/>
            <person name="Mihindukulasuriya K.A."/>
            <person name="Fulton R."/>
            <person name="Fronick C."/>
            <person name="O'Laughlin M."/>
            <person name="Miner T."/>
            <person name="Herter B."/>
            <person name="Rosa B.A."/>
            <person name="Cordes M."/>
            <person name="Tomlinson C."/>
            <person name="Wollam A."/>
            <person name="Palsikar V.B."/>
            <person name="Mardis E.R."/>
            <person name="Wilson R.K."/>
        </authorList>
    </citation>
    <scope>NUCLEOTIDE SEQUENCE [LARGE SCALE GENOMIC DNA]</scope>
    <source>
        <strain evidence="7">DNF00896</strain>
    </source>
</reference>
<evidence type="ECO:0000313" key="6">
    <source>
        <dbReference type="EMBL" id="KXB56954.1"/>
    </source>
</evidence>
<accession>A0A133ZNE0</accession>
<dbReference type="SMART" id="SM00382">
    <property type="entry name" value="AAA"/>
    <property type="match status" value="1"/>
</dbReference>
<gene>
    <name evidence="6" type="ORF">HMPREF1866_01629</name>
</gene>
<dbReference type="Proteomes" id="UP000070394">
    <property type="component" value="Unassembled WGS sequence"/>
</dbReference>
<dbReference type="Pfam" id="PF00005">
    <property type="entry name" value="ABC_tran"/>
    <property type="match status" value="1"/>
</dbReference>
<dbReference type="InterPro" id="IPR027417">
    <property type="entry name" value="P-loop_NTPase"/>
</dbReference>
<dbReference type="PANTHER" id="PTHR42798:SF7">
    <property type="entry name" value="ALPHA-D-RIBOSE 1-METHYLPHOSPHONATE 5-TRIPHOSPHATE SYNTHASE SUBUNIT PHNL"/>
    <property type="match status" value="1"/>
</dbReference>
<dbReference type="EMBL" id="LSDA01000096">
    <property type="protein sequence ID" value="KXB56954.1"/>
    <property type="molecule type" value="Genomic_DNA"/>
</dbReference>
<dbReference type="InterPro" id="IPR003439">
    <property type="entry name" value="ABC_transporter-like_ATP-bd"/>
</dbReference>
<dbReference type="InterPro" id="IPR017871">
    <property type="entry name" value="ABC_transporter-like_CS"/>
</dbReference>
<dbReference type="GO" id="GO:0022857">
    <property type="term" value="F:transmembrane transporter activity"/>
    <property type="evidence" value="ECO:0007669"/>
    <property type="project" value="UniProtKB-ARBA"/>
</dbReference>
<dbReference type="InterPro" id="IPR017911">
    <property type="entry name" value="MacB-like_ATP-bd"/>
</dbReference>
<evidence type="ECO:0000313" key="7">
    <source>
        <dbReference type="Proteomes" id="UP000070394"/>
    </source>
</evidence>
<keyword evidence="2" id="KW-0813">Transport</keyword>
<dbReference type="FunFam" id="3.40.50.300:FF:000032">
    <property type="entry name" value="Export ABC transporter ATP-binding protein"/>
    <property type="match status" value="1"/>
</dbReference>
<evidence type="ECO:0000256" key="1">
    <source>
        <dbReference type="ARBA" id="ARBA00005417"/>
    </source>
</evidence>
<dbReference type="GO" id="GO:0005524">
    <property type="term" value="F:ATP binding"/>
    <property type="evidence" value="ECO:0007669"/>
    <property type="project" value="UniProtKB-KW"/>
</dbReference>
<protein>
    <submittedName>
        <fullName evidence="6">ABC transporter, ATP-binding protein</fullName>
    </submittedName>
</protein>
<keyword evidence="4 6" id="KW-0067">ATP-binding</keyword>
<name>A0A133ZNE0_9FIRM</name>
<organism evidence="6 7">
    <name type="scientific">Lachnoanaerobaculum saburreum</name>
    <dbReference type="NCBI Taxonomy" id="467210"/>
    <lineage>
        <taxon>Bacteria</taxon>
        <taxon>Bacillati</taxon>
        <taxon>Bacillota</taxon>
        <taxon>Clostridia</taxon>
        <taxon>Lachnospirales</taxon>
        <taxon>Lachnospiraceae</taxon>
        <taxon>Lachnoanaerobaculum</taxon>
    </lineage>
</organism>
<evidence type="ECO:0000259" key="5">
    <source>
        <dbReference type="PROSITE" id="PS50893"/>
    </source>
</evidence>
<keyword evidence="7" id="KW-1185">Reference proteome</keyword>
<feature type="domain" description="ABC transporter" evidence="5">
    <location>
        <begin position="21"/>
        <end position="259"/>
    </location>
</feature>
<dbReference type="AlphaFoldDB" id="A0A133ZNE0"/>